<dbReference type="Gene3D" id="3.40.50.300">
    <property type="entry name" value="P-loop containing nucleotide triphosphate hydrolases"/>
    <property type="match status" value="1"/>
</dbReference>
<dbReference type="Pfam" id="PF10923">
    <property type="entry name" value="BrxC_BrxD"/>
    <property type="match status" value="1"/>
</dbReference>
<dbReference type="AlphaFoldDB" id="A0A1V5SIX9"/>
<dbReference type="SUPFAM" id="SSF52540">
    <property type="entry name" value="P-loop containing nucleoside triphosphate hydrolases"/>
    <property type="match status" value="1"/>
</dbReference>
<reference evidence="1" key="1">
    <citation type="submission" date="2017-02" db="EMBL/GenBank/DDBJ databases">
        <title>Delving into the versatile metabolic prowess of the omnipresent phylum Bacteroidetes.</title>
        <authorList>
            <person name="Nobu M.K."/>
            <person name="Mei R."/>
            <person name="Narihiro T."/>
            <person name="Kuroda K."/>
            <person name="Liu W.-T."/>
        </authorList>
    </citation>
    <scope>NUCLEOTIDE SEQUENCE</scope>
    <source>
        <strain evidence="1">ADurb.Bin276</strain>
    </source>
</reference>
<organism evidence="1">
    <name type="scientific">Candidatus Atribacter allofermentans</name>
    <dbReference type="NCBI Taxonomy" id="1852833"/>
    <lineage>
        <taxon>Bacteria</taxon>
        <taxon>Pseudomonadati</taxon>
        <taxon>Atribacterota</taxon>
        <taxon>Atribacteria</taxon>
        <taxon>Atribacterales</taxon>
        <taxon>Atribacteraceae</taxon>
        <taxon>Atribacter</taxon>
    </lineage>
</organism>
<protein>
    <submittedName>
        <fullName evidence="1">DNA replication protein DnaC</fullName>
    </submittedName>
</protein>
<dbReference type="Proteomes" id="UP000485569">
    <property type="component" value="Unassembled WGS sequence"/>
</dbReference>
<dbReference type="EMBL" id="MWBQ01000213">
    <property type="protein sequence ID" value="OQA54415.1"/>
    <property type="molecule type" value="Genomic_DNA"/>
</dbReference>
<proteinExistence type="predicted"/>
<sequence length="399" mass="46360">MLIEEKEIELLKRGEPPINSDILKIITIGRELWLDFFKEYYLNNFIYQGGSKVKVVVGSEGTGKTHLLRCIEQEARDQGYATVFFSLRDFYFKLNDLTSLYKMIVSQIDLEELVRGLCRKTASMLGYDSNHYDGSERLLPIMVEDGMTKVTAEKEIRNTASQVFKDADFGSSFSAFAYTVVKERMIKGKDGTLTTALRWLSGEKLERQERQTTYLFEKLQKSNARYWLNSLIRLLKYAGWSGLLVLIDDVDIITRRSPETARYYYTPNAIKDVCEIIRQLIDDTELLESFVMILSGRYPMLEDEKRGFKSYEALWMRLQSGLVTVNRFNRFADIVNMDDFVKALNDQLETKLTSKMNELFTSAGYERKYLEELPDTSTMSKLRAIVMENAMFMKKKEGY</sequence>
<accession>A0A1V5SIX9</accession>
<comment type="caution">
    <text evidence="1">The sequence shown here is derived from an EMBL/GenBank/DDBJ whole genome shotgun (WGS) entry which is preliminary data.</text>
</comment>
<dbReference type="InterPro" id="IPR027417">
    <property type="entry name" value="P-loop_NTPase"/>
</dbReference>
<name>A0A1V5SIX9_9BACT</name>
<dbReference type="InterPro" id="IPR021228">
    <property type="entry name" value="BrxD"/>
</dbReference>
<evidence type="ECO:0000313" key="1">
    <source>
        <dbReference type="EMBL" id="OQA54415.1"/>
    </source>
</evidence>
<gene>
    <name evidence="1" type="ORF">BWY41_02091</name>
</gene>